<feature type="compositionally biased region" description="Basic residues" evidence="3">
    <location>
        <begin position="1797"/>
        <end position="1809"/>
    </location>
</feature>
<evidence type="ECO:0000259" key="4">
    <source>
        <dbReference type="Pfam" id="PF00225"/>
    </source>
</evidence>
<gene>
    <name evidence="5" type="ORF">KIPB_007114</name>
</gene>
<dbReference type="GO" id="GO:0000146">
    <property type="term" value="F:microfilament motor activity"/>
    <property type="evidence" value="ECO:0007669"/>
    <property type="project" value="TreeGrafter"/>
</dbReference>
<feature type="region of interest" description="Disordered" evidence="3">
    <location>
        <begin position="1200"/>
        <end position="1266"/>
    </location>
</feature>
<feature type="domain" description="Kinesin motor" evidence="4">
    <location>
        <begin position="45"/>
        <end position="207"/>
    </location>
</feature>
<keyword evidence="1 2" id="KW-0175">Coiled coil</keyword>
<dbReference type="SUPFAM" id="SSF52540">
    <property type="entry name" value="P-loop containing nucleoside triphosphate hydrolases"/>
    <property type="match status" value="1"/>
</dbReference>
<feature type="region of interest" description="Disordered" evidence="3">
    <location>
        <begin position="1464"/>
        <end position="1488"/>
    </location>
</feature>
<proteinExistence type="predicted"/>
<keyword evidence="6" id="KW-1185">Reference proteome</keyword>
<evidence type="ECO:0000313" key="6">
    <source>
        <dbReference type="Proteomes" id="UP000265618"/>
    </source>
</evidence>
<name>A0A9K3D0B2_9EUKA</name>
<feature type="compositionally biased region" description="Acidic residues" evidence="3">
    <location>
        <begin position="897"/>
        <end position="911"/>
    </location>
</feature>
<feature type="region of interest" description="Disordered" evidence="3">
    <location>
        <begin position="980"/>
        <end position="1002"/>
    </location>
</feature>
<feature type="compositionally biased region" description="Basic and acidic residues" evidence="3">
    <location>
        <begin position="988"/>
        <end position="1002"/>
    </location>
</feature>
<dbReference type="GO" id="GO:0005737">
    <property type="term" value="C:cytoplasm"/>
    <property type="evidence" value="ECO:0007669"/>
    <property type="project" value="TreeGrafter"/>
</dbReference>
<feature type="region of interest" description="Disordered" evidence="3">
    <location>
        <begin position="747"/>
        <end position="784"/>
    </location>
</feature>
<feature type="compositionally biased region" description="Basic residues" evidence="3">
    <location>
        <begin position="1691"/>
        <end position="1706"/>
    </location>
</feature>
<evidence type="ECO:0000256" key="3">
    <source>
        <dbReference type="SAM" id="MobiDB-lite"/>
    </source>
</evidence>
<dbReference type="Proteomes" id="UP000265618">
    <property type="component" value="Unassembled WGS sequence"/>
</dbReference>
<dbReference type="GO" id="GO:0008017">
    <property type="term" value="F:microtubule binding"/>
    <property type="evidence" value="ECO:0007669"/>
    <property type="project" value="InterPro"/>
</dbReference>
<dbReference type="PANTHER" id="PTHR45615:SF40">
    <property type="entry name" value="MYOSIN HEAVY CHAIN, NON-MUSCLE"/>
    <property type="match status" value="1"/>
</dbReference>
<dbReference type="Gene3D" id="3.40.850.10">
    <property type="entry name" value="Kinesin motor domain"/>
    <property type="match status" value="1"/>
</dbReference>
<dbReference type="GO" id="GO:0007018">
    <property type="term" value="P:microtubule-based movement"/>
    <property type="evidence" value="ECO:0007669"/>
    <property type="project" value="InterPro"/>
</dbReference>
<feature type="compositionally biased region" description="Basic and acidic residues" evidence="3">
    <location>
        <begin position="873"/>
        <end position="896"/>
    </location>
</feature>
<feature type="compositionally biased region" description="Basic and acidic residues" evidence="3">
    <location>
        <begin position="1757"/>
        <end position="1768"/>
    </location>
</feature>
<feature type="coiled-coil region" evidence="2">
    <location>
        <begin position="358"/>
        <end position="389"/>
    </location>
</feature>
<dbReference type="GO" id="GO:0003777">
    <property type="term" value="F:microtubule motor activity"/>
    <property type="evidence" value="ECO:0007669"/>
    <property type="project" value="InterPro"/>
</dbReference>
<dbReference type="EMBL" id="BDIP01001947">
    <property type="protein sequence ID" value="GIQ85448.1"/>
    <property type="molecule type" value="Genomic_DNA"/>
</dbReference>
<feature type="region of interest" description="Disordered" evidence="3">
    <location>
        <begin position="1360"/>
        <end position="1388"/>
    </location>
</feature>
<comment type="caution">
    <text evidence="5">The sequence shown here is derived from an EMBL/GenBank/DDBJ whole genome shotgun (WGS) entry which is preliminary data.</text>
</comment>
<feature type="compositionally biased region" description="Acidic residues" evidence="3">
    <location>
        <begin position="303"/>
        <end position="312"/>
    </location>
</feature>
<feature type="compositionally biased region" description="Acidic residues" evidence="3">
    <location>
        <begin position="1059"/>
        <end position="1075"/>
    </location>
</feature>
<evidence type="ECO:0000313" key="5">
    <source>
        <dbReference type="EMBL" id="GIQ85448.1"/>
    </source>
</evidence>
<feature type="compositionally biased region" description="Basic and acidic residues" evidence="3">
    <location>
        <begin position="752"/>
        <end position="784"/>
    </location>
</feature>
<feature type="compositionally biased region" description="Polar residues" evidence="3">
    <location>
        <begin position="234"/>
        <end position="246"/>
    </location>
</feature>
<feature type="region of interest" description="Disordered" evidence="3">
    <location>
        <begin position="1665"/>
        <end position="1816"/>
    </location>
</feature>
<dbReference type="Pfam" id="PF00225">
    <property type="entry name" value="Kinesin"/>
    <property type="match status" value="1"/>
</dbReference>
<feature type="coiled-coil region" evidence="2">
    <location>
        <begin position="568"/>
        <end position="634"/>
    </location>
</feature>
<sequence>MTATVSVYALEFKVSPRGGDLCCHGINGEKVVLRGPERRSLKPEAVEWTVLHTEEVALSVLQAIKTKRETDSTKANSTSSRTHLVVVLELEVLRDGVQLEHGTVVLADLAGSEAFDAGEGVKDITNVQGNAIRKDHTAIGTLFKAIKGGKALPYHFRQTKSDLVKFLGPLFLNPSLPIKGVVIGTVYEGNGYHATKRTLEFASLCKRVNLVQPGRAIPLSAKLTQSSRRLASDLINSPGSRFTTPSKRQRGARLAKGASTHCRQSGRGGLGRHRGVDTEGAGSMPLFSLPQTPGASDHKRSEEAEDDEETDENGAPYGSDSEDDGVEVGDTLREREEVERQWAAAIKKKMEEHIEEARVQFQAEVDDLKTTLESERQAHTAEMETLRMKHETAMADYTERAQLEHQAKETSLVTALETKREAHRQRVAVLERDIATEKETHTVQMTALQARQESALQRQANEAEQQYNAREAALMIAHQAEAQALQTDLDNERVRYTEIEADRDTLTARVAELSTLLEQETAALEAESVKSNELKAQMTTLQATHATALAELETGHSTTLSDLQGKHEAVLETERQRHASEVKALEEAAASHDLEVEATVTGLRTVLAEVKDSKKRMEERVDLLEKERSTAVSRENAQVDAERGREEVRLHLLEENCAVKVKLAEANAQLMIQSAAATAATAAQERLREEAATHVTDITRLTEELSLAQAAAAVATEKAQSVLTGKEELEAKLGVVRGERDTLTEKLAGAESQREEDGASMESERGEWNKEREGLKQQLKEQAEREAERVGALEASLRAATDAKERLEGQIAALKAPQSPQKPLCGTSVVATPYVNYAMAMASPPKASSTPAMSRFAQVERAGGVEGYENEGEGGREREREGDVEEFHGDVSYKEGEAEEEEEVAMEEGEEREERVPEDTVVEESEDMWPSIEEMMGSLNTAIRESDPEGPAKYMALSSTIGGLTAKVADLQQELIETQKKLRKSRREGRESEKEIKHKDSQIARLTETVRALKVQNSHITYNVAGVGSVEENDQFLEGVLRAGEREESGSMGVKGEPVDSDDEDGGGDGEEEGETCDRERERDAKGAGEEEREREQGDVSDTTVPPAETAAKRAAGEIPMRYPVGGRAKTTRESGARAMVRNQDGAVHKHQIRQEDIDEGVPIKESVIDNTYIPDYPSDDEEVEGDDMRRVLLMSKHQQYVPKGTVSDSTGKGDSADKSGATVGADPGEGAAVSSSADGGEGVGNAGTGKAVAAGTEGDMGDGEEDHTLLAPHGTLHEGEDMAAGYESFKAEYPNPNLPKAKVAKRQLIKDWCLDSGTGELARPLTVAKVKVVFGCSGKTVRRVIQVAREAAKLIPLSDKGDGESEVPVDYSGSDAEPDVIRGPPGTMHEGEDMEAAYTALTRQADPDDVDEVREFIREWCLYHHTGERAMPLSNIIQVMHDVDSSTVEDLVLLVEAEAKNALQKSEEGEAGSEEEKRMQSRTRVSRAGSVEELPANIAISVTEALDALFKDIESASTRETKTYLKKEFIVKWLTNGEGRPLLTRPVICMMVKCSSRLVKEALDLAQSRIETTNRRRSLLGDYPDTESVMSSLCELDLMQEGCKTDDQRAALAQLMIGTLFYTLDDDSWKLPTDTICALCGLDDVSLRVARQAVLDPQVSMGLQDLTMDPEPKSKAPAAKRTPGAPVTGKTRKSRKSFKSRHKVPKLGGSATARVVVRPDTPGEAEREGGAVPTTDTAVPARETALVPRRHTVHSSRTERKAAEAARGKRAHKKKGASQGQPSVSGEGSHTERASAIKKRSRTRRHSHGSANNSM</sequence>
<evidence type="ECO:0000256" key="2">
    <source>
        <dbReference type="SAM" id="Coils"/>
    </source>
</evidence>
<dbReference type="PANTHER" id="PTHR45615">
    <property type="entry name" value="MYOSIN HEAVY CHAIN, NON-MUSCLE"/>
    <property type="match status" value="1"/>
</dbReference>
<reference evidence="5 6" key="1">
    <citation type="journal article" date="2018" name="PLoS ONE">
        <title>The draft genome of Kipferlia bialata reveals reductive genome evolution in fornicate parasites.</title>
        <authorList>
            <person name="Tanifuji G."/>
            <person name="Takabayashi S."/>
            <person name="Kume K."/>
            <person name="Takagi M."/>
            <person name="Nakayama T."/>
            <person name="Kamikawa R."/>
            <person name="Inagaki Y."/>
            <person name="Hashimoto T."/>
        </authorList>
    </citation>
    <scope>NUCLEOTIDE SEQUENCE [LARGE SCALE GENOMIC DNA]</scope>
    <source>
        <strain evidence="5">NY0173</strain>
    </source>
</reference>
<dbReference type="InterPro" id="IPR036961">
    <property type="entry name" value="Kinesin_motor_dom_sf"/>
</dbReference>
<dbReference type="GO" id="GO:0005524">
    <property type="term" value="F:ATP binding"/>
    <property type="evidence" value="ECO:0007669"/>
    <property type="project" value="InterPro"/>
</dbReference>
<dbReference type="GO" id="GO:0051015">
    <property type="term" value="F:actin filament binding"/>
    <property type="evidence" value="ECO:0007669"/>
    <property type="project" value="TreeGrafter"/>
</dbReference>
<feature type="coiled-coil region" evidence="2">
    <location>
        <begin position="413"/>
        <end position="537"/>
    </location>
</feature>
<feature type="region of interest" description="Disordered" evidence="3">
    <location>
        <begin position="234"/>
        <end position="326"/>
    </location>
</feature>
<evidence type="ECO:0000256" key="1">
    <source>
        <dbReference type="ARBA" id="ARBA00023054"/>
    </source>
</evidence>
<accession>A0A9K3D0B2</accession>
<protein>
    <recommendedName>
        <fullName evidence="4">Kinesin motor domain-containing protein</fullName>
    </recommendedName>
</protein>
<feature type="region of interest" description="Disordered" evidence="3">
    <location>
        <begin position="1038"/>
        <end position="1163"/>
    </location>
</feature>
<feature type="compositionally biased region" description="Basic and acidic residues" evidence="3">
    <location>
        <begin position="1076"/>
        <end position="1098"/>
    </location>
</feature>
<dbReference type="GO" id="GO:0016460">
    <property type="term" value="C:myosin II complex"/>
    <property type="evidence" value="ECO:0007669"/>
    <property type="project" value="TreeGrafter"/>
</dbReference>
<dbReference type="GO" id="GO:0032982">
    <property type="term" value="C:myosin filament"/>
    <property type="evidence" value="ECO:0007669"/>
    <property type="project" value="TreeGrafter"/>
</dbReference>
<feature type="region of interest" description="Disordered" evidence="3">
    <location>
        <begin position="866"/>
        <end position="930"/>
    </location>
</feature>
<dbReference type="InterPro" id="IPR001752">
    <property type="entry name" value="Kinesin_motor_dom"/>
</dbReference>
<feature type="compositionally biased region" description="Polar residues" evidence="3">
    <location>
        <begin position="1779"/>
        <end position="1789"/>
    </location>
</feature>
<organism evidence="5 6">
    <name type="scientific">Kipferlia bialata</name>
    <dbReference type="NCBI Taxonomy" id="797122"/>
    <lineage>
        <taxon>Eukaryota</taxon>
        <taxon>Metamonada</taxon>
        <taxon>Carpediemonas-like organisms</taxon>
        <taxon>Kipferlia</taxon>
    </lineage>
</organism>
<dbReference type="InterPro" id="IPR027417">
    <property type="entry name" value="P-loop_NTPase"/>
</dbReference>